<evidence type="ECO:0000313" key="2">
    <source>
        <dbReference type="Proteomes" id="UP000266841"/>
    </source>
</evidence>
<dbReference type="OrthoDB" id="10661438at2759"/>
<reference evidence="1 2" key="1">
    <citation type="journal article" date="2012" name="Genome Biol.">
        <title>Genome and low-iron response of an oceanic diatom adapted to chronic iron limitation.</title>
        <authorList>
            <person name="Lommer M."/>
            <person name="Specht M."/>
            <person name="Roy A.S."/>
            <person name="Kraemer L."/>
            <person name="Andreson R."/>
            <person name="Gutowska M.A."/>
            <person name="Wolf J."/>
            <person name="Bergner S.V."/>
            <person name="Schilhabel M.B."/>
            <person name="Klostermeier U.C."/>
            <person name="Beiko R.G."/>
            <person name="Rosenstiel P."/>
            <person name="Hippler M."/>
            <person name="Laroche J."/>
        </authorList>
    </citation>
    <scope>NUCLEOTIDE SEQUENCE [LARGE SCALE GENOMIC DNA]</scope>
    <source>
        <strain evidence="1 2">CCMP1005</strain>
    </source>
</reference>
<keyword evidence="2" id="KW-1185">Reference proteome</keyword>
<dbReference type="OMA" id="NDCPFAV"/>
<dbReference type="Proteomes" id="UP000266841">
    <property type="component" value="Unassembled WGS sequence"/>
</dbReference>
<dbReference type="eggNOG" id="ENOG502R8W4">
    <property type="taxonomic scope" value="Eukaryota"/>
</dbReference>
<dbReference type="AlphaFoldDB" id="K0SKV6"/>
<accession>K0SKV6</accession>
<sequence>MSKRTLLHALHVIMLSNQPQQAIGFASWLKCQREMEEDEASHQRFADLGLSLLHAGIDSDSLAHTPSHTQIIMNNKVNGAPGEDPISIAVYDRSENRVDEKSVVLIEPGQSEILLNIKLDERTLGRFNDVQFLVETLPYERGEALQSSFIDASKGGGTMCDGRRAHARGKKGWTMLQANANDCPFAVKAGYASYHGAVTLTPVVQIRLRDGRAEEL</sequence>
<comment type="caution">
    <text evidence="1">The sequence shown here is derived from an EMBL/GenBank/DDBJ whole genome shotgun (WGS) entry which is preliminary data.</text>
</comment>
<dbReference type="EMBL" id="AGNL01015661">
    <property type="protein sequence ID" value="EJK65584.1"/>
    <property type="molecule type" value="Genomic_DNA"/>
</dbReference>
<proteinExistence type="predicted"/>
<name>K0SKV6_THAOC</name>
<evidence type="ECO:0000313" key="1">
    <source>
        <dbReference type="EMBL" id="EJK65584.1"/>
    </source>
</evidence>
<protein>
    <submittedName>
        <fullName evidence="1">Uncharacterized protein</fullName>
    </submittedName>
</protein>
<organism evidence="1 2">
    <name type="scientific">Thalassiosira oceanica</name>
    <name type="common">Marine diatom</name>
    <dbReference type="NCBI Taxonomy" id="159749"/>
    <lineage>
        <taxon>Eukaryota</taxon>
        <taxon>Sar</taxon>
        <taxon>Stramenopiles</taxon>
        <taxon>Ochrophyta</taxon>
        <taxon>Bacillariophyta</taxon>
        <taxon>Coscinodiscophyceae</taxon>
        <taxon>Thalassiosirophycidae</taxon>
        <taxon>Thalassiosirales</taxon>
        <taxon>Thalassiosiraceae</taxon>
        <taxon>Thalassiosira</taxon>
    </lineage>
</organism>
<gene>
    <name evidence="1" type="ORF">THAOC_13540</name>
</gene>